<evidence type="ECO:0000313" key="2">
    <source>
        <dbReference type="EMBL" id="OMP10270.1"/>
    </source>
</evidence>
<dbReference type="EMBL" id="AWUE01011957">
    <property type="protein sequence ID" value="OMP10270.1"/>
    <property type="molecule type" value="Genomic_DNA"/>
</dbReference>
<organism evidence="2 3">
    <name type="scientific">Corchorus olitorius</name>
    <dbReference type="NCBI Taxonomy" id="93759"/>
    <lineage>
        <taxon>Eukaryota</taxon>
        <taxon>Viridiplantae</taxon>
        <taxon>Streptophyta</taxon>
        <taxon>Embryophyta</taxon>
        <taxon>Tracheophyta</taxon>
        <taxon>Spermatophyta</taxon>
        <taxon>Magnoliopsida</taxon>
        <taxon>eudicotyledons</taxon>
        <taxon>Gunneridae</taxon>
        <taxon>Pentapetalae</taxon>
        <taxon>rosids</taxon>
        <taxon>malvids</taxon>
        <taxon>Malvales</taxon>
        <taxon>Malvaceae</taxon>
        <taxon>Grewioideae</taxon>
        <taxon>Apeibeae</taxon>
        <taxon>Corchorus</taxon>
    </lineage>
</organism>
<dbReference type="Proteomes" id="UP000187203">
    <property type="component" value="Unassembled WGS sequence"/>
</dbReference>
<gene>
    <name evidence="2" type="ORF">COLO4_04661</name>
</gene>
<protein>
    <submittedName>
        <fullName evidence="2">U3 small nucleolar RNA-associated protein</fullName>
    </submittedName>
</protein>
<reference evidence="3" key="1">
    <citation type="submission" date="2013-09" db="EMBL/GenBank/DDBJ databases">
        <title>Corchorus olitorius genome sequencing.</title>
        <authorList>
            <person name="Alam M."/>
            <person name="Haque M.S."/>
            <person name="Islam M.S."/>
            <person name="Emdad E.M."/>
            <person name="Islam M.M."/>
            <person name="Ahmed B."/>
            <person name="Halim A."/>
            <person name="Hossen Q.M.M."/>
            <person name="Hossain M.Z."/>
            <person name="Ahmed R."/>
            <person name="Khan M.M."/>
            <person name="Islam R."/>
            <person name="Rashid M.M."/>
            <person name="Khan S.A."/>
            <person name="Rahman M.S."/>
            <person name="Alam M."/>
            <person name="Yahiya A.S."/>
            <person name="Khan M.S."/>
            <person name="Azam M.S."/>
            <person name="Haque T."/>
            <person name="Lashkar M.Z.H."/>
            <person name="Akhand A.I."/>
            <person name="Morshed G."/>
            <person name="Roy S."/>
            <person name="Uddin K.S."/>
            <person name="Rabeya T."/>
            <person name="Hossain A.S."/>
            <person name="Chowdhury A."/>
            <person name="Snigdha A.R."/>
            <person name="Mortoza M.S."/>
            <person name="Matin S.A."/>
            <person name="Hoque S.M.E."/>
            <person name="Islam M.K."/>
            <person name="Roy D.K."/>
            <person name="Haider R."/>
            <person name="Moosa M.M."/>
            <person name="Elias S.M."/>
            <person name="Hasan A.M."/>
            <person name="Jahan S."/>
            <person name="Shafiuddin M."/>
            <person name="Mahmood N."/>
            <person name="Shommy N.S."/>
        </authorList>
    </citation>
    <scope>NUCLEOTIDE SEQUENCE [LARGE SCALE GENOMIC DNA]</scope>
    <source>
        <strain evidence="3">cv. O-4</strain>
    </source>
</reference>
<keyword evidence="3" id="KW-1185">Reference proteome</keyword>
<evidence type="ECO:0000256" key="1">
    <source>
        <dbReference type="SAM" id="MobiDB-lite"/>
    </source>
</evidence>
<feature type="region of interest" description="Disordered" evidence="1">
    <location>
        <begin position="1"/>
        <end position="31"/>
    </location>
</feature>
<comment type="caution">
    <text evidence="2">The sequence shown here is derived from an EMBL/GenBank/DDBJ whole genome shotgun (WGS) entry which is preliminary data.</text>
</comment>
<evidence type="ECO:0000313" key="3">
    <source>
        <dbReference type="Proteomes" id="UP000187203"/>
    </source>
</evidence>
<name>A0A1R3KT67_9ROSI</name>
<feature type="compositionally biased region" description="Polar residues" evidence="1">
    <location>
        <begin position="7"/>
        <end position="23"/>
    </location>
</feature>
<accession>A0A1R3KT67</accession>
<sequence length="53" mass="5491">MRASIKATFSSLLQTHGNPSRLSPSAGFPLHRTGAPITVGMPSKAPGQLTETS</sequence>
<proteinExistence type="predicted"/>
<dbReference type="AlphaFoldDB" id="A0A1R3KT67"/>